<evidence type="ECO:0000256" key="1">
    <source>
        <dbReference type="SAM" id="Coils"/>
    </source>
</evidence>
<keyword evidence="2" id="KW-1133">Transmembrane helix</keyword>
<feature type="transmembrane region" description="Helical" evidence="2">
    <location>
        <begin position="62"/>
        <end position="82"/>
    </location>
</feature>
<evidence type="ECO:0000313" key="4">
    <source>
        <dbReference type="Proteomes" id="UP000683417"/>
    </source>
</evidence>
<evidence type="ECO:0000313" key="3">
    <source>
        <dbReference type="EMBL" id="CAD6504297.1"/>
    </source>
</evidence>
<accession>A0A9W4D5M0</accession>
<organism evidence="3 4">
    <name type="scientific">Blumeria graminis f. sp. triticale</name>
    <dbReference type="NCBI Taxonomy" id="1689686"/>
    <lineage>
        <taxon>Eukaryota</taxon>
        <taxon>Fungi</taxon>
        <taxon>Dikarya</taxon>
        <taxon>Ascomycota</taxon>
        <taxon>Pezizomycotina</taxon>
        <taxon>Leotiomycetes</taxon>
        <taxon>Erysiphales</taxon>
        <taxon>Erysiphaceae</taxon>
        <taxon>Blumeria</taxon>
    </lineage>
</organism>
<protein>
    <submittedName>
        <fullName evidence="3">BgTH12-06029</fullName>
    </submittedName>
</protein>
<dbReference type="AlphaFoldDB" id="A0A9W4D5M0"/>
<comment type="caution">
    <text evidence="3">The sequence shown here is derived from an EMBL/GenBank/DDBJ whole genome shotgun (WGS) entry which is preliminary data.</text>
</comment>
<dbReference type="PANTHER" id="PTHR37849">
    <property type="entry name" value="YALI0E11605P"/>
    <property type="match status" value="1"/>
</dbReference>
<keyword evidence="1" id="KW-0175">Coiled coil</keyword>
<dbReference type="PANTHER" id="PTHR37849:SF1">
    <property type="entry name" value="YALI0E11605P"/>
    <property type="match status" value="1"/>
</dbReference>
<evidence type="ECO:0000256" key="2">
    <source>
        <dbReference type="SAM" id="Phobius"/>
    </source>
</evidence>
<gene>
    <name evidence="3" type="ORF">BGTH12_LOCUS5655</name>
</gene>
<name>A0A9W4D5M0_BLUGR</name>
<reference evidence="3" key="1">
    <citation type="submission" date="2020-10" db="EMBL/GenBank/DDBJ databases">
        <authorList>
            <person name="Muller C M."/>
        </authorList>
    </citation>
    <scope>NUCLEOTIDE SEQUENCE</scope>
    <source>
        <strain evidence="3">THUN-12</strain>
    </source>
</reference>
<feature type="coiled-coil region" evidence="1">
    <location>
        <begin position="104"/>
        <end position="131"/>
    </location>
</feature>
<dbReference type="EMBL" id="CAJHIT010000008">
    <property type="protein sequence ID" value="CAD6504297.1"/>
    <property type="molecule type" value="Genomic_DNA"/>
</dbReference>
<sequence>MSQSHMTSCAPTPLLHKSRWQPLRYNLVPSIEATRAFRPALPRTAPVSEPLPIRKPFGAMRAGLFGFLLGTTLTAAAVYYYILQEYKMSNEILTGNIQSVGDNILRVHSHVQMLENKLAELEKKKQEVNLT</sequence>
<dbReference type="Proteomes" id="UP000683417">
    <property type="component" value="Unassembled WGS sequence"/>
</dbReference>
<keyword evidence="2" id="KW-0472">Membrane</keyword>
<proteinExistence type="predicted"/>
<keyword evidence="2" id="KW-0812">Transmembrane</keyword>